<dbReference type="EMBL" id="DUZY01000007">
    <property type="protein sequence ID" value="DAD45981.1"/>
    <property type="molecule type" value="Genomic_DNA"/>
</dbReference>
<proteinExistence type="predicted"/>
<accession>A0A822ZR43</accession>
<keyword evidence="2" id="KW-1185">Reference proteome</keyword>
<evidence type="ECO:0000313" key="2">
    <source>
        <dbReference type="Proteomes" id="UP000607653"/>
    </source>
</evidence>
<protein>
    <submittedName>
        <fullName evidence="1">Uncharacterized protein</fullName>
    </submittedName>
</protein>
<organism evidence="1 2">
    <name type="scientific">Nelumbo nucifera</name>
    <name type="common">Sacred lotus</name>
    <dbReference type="NCBI Taxonomy" id="4432"/>
    <lineage>
        <taxon>Eukaryota</taxon>
        <taxon>Viridiplantae</taxon>
        <taxon>Streptophyta</taxon>
        <taxon>Embryophyta</taxon>
        <taxon>Tracheophyta</taxon>
        <taxon>Spermatophyta</taxon>
        <taxon>Magnoliopsida</taxon>
        <taxon>Proteales</taxon>
        <taxon>Nelumbonaceae</taxon>
        <taxon>Nelumbo</taxon>
    </lineage>
</organism>
<dbReference type="AlphaFoldDB" id="A0A822ZR43"/>
<dbReference type="Proteomes" id="UP000607653">
    <property type="component" value="Unassembled WGS sequence"/>
</dbReference>
<reference evidence="1 2" key="1">
    <citation type="journal article" date="2020" name="Mol. Biol. Evol.">
        <title>Distinct Expression and Methylation Patterns for Genes with Different Fates following a Single Whole-Genome Duplication in Flowering Plants.</title>
        <authorList>
            <person name="Shi T."/>
            <person name="Rahmani R.S."/>
            <person name="Gugger P.F."/>
            <person name="Wang M."/>
            <person name="Li H."/>
            <person name="Zhang Y."/>
            <person name="Li Z."/>
            <person name="Wang Q."/>
            <person name="Van de Peer Y."/>
            <person name="Marchal K."/>
            <person name="Chen J."/>
        </authorList>
    </citation>
    <scope>NUCLEOTIDE SEQUENCE [LARGE SCALE GENOMIC DNA]</scope>
    <source>
        <tissue evidence="1">Leaf</tissue>
    </source>
</reference>
<name>A0A822ZR43_NELNU</name>
<evidence type="ECO:0000313" key="1">
    <source>
        <dbReference type="EMBL" id="DAD45981.1"/>
    </source>
</evidence>
<gene>
    <name evidence="1" type="ORF">HUJ06_004211</name>
</gene>
<sequence length="74" mass="8028">MPTIDMAAMLDLFDTIDSLIASEFAPTGLDTSPSSVSIAKNIEFDRAKASLCHFLAMDITAVTHPSQMQELIKI</sequence>
<comment type="caution">
    <text evidence="1">The sequence shown here is derived from an EMBL/GenBank/DDBJ whole genome shotgun (WGS) entry which is preliminary data.</text>
</comment>